<dbReference type="InterPro" id="IPR027417">
    <property type="entry name" value="P-loop_NTPase"/>
</dbReference>
<evidence type="ECO:0000256" key="2">
    <source>
        <dbReference type="SAM" id="MobiDB-lite"/>
    </source>
</evidence>
<comment type="caution">
    <text evidence="4">The sequence shown here is derived from an EMBL/GenBank/DDBJ whole genome shotgun (WGS) entry which is preliminary data.</text>
</comment>
<evidence type="ECO:0000259" key="3">
    <source>
        <dbReference type="PROSITE" id="PS51710"/>
    </source>
</evidence>
<dbReference type="InterPro" id="IPR031167">
    <property type="entry name" value="G_OBG"/>
</dbReference>
<feature type="region of interest" description="Disordered" evidence="2">
    <location>
        <begin position="154"/>
        <end position="205"/>
    </location>
</feature>
<dbReference type="InterPro" id="IPR045086">
    <property type="entry name" value="OBG_GTPase"/>
</dbReference>
<gene>
    <name evidence="4" type="ORF">I545_6998</name>
</gene>
<organism evidence="4 5">
    <name type="scientific">Mycobacterium kansasii 662</name>
    <dbReference type="NCBI Taxonomy" id="1299326"/>
    <lineage>
        <taxon>Bacteria</taxon>
        <taxon>Bacillati</taxon>
        <taxon>Actinomycetota</taxon>
        <taxon>Actinomycetes</taxon>
        <taxon>Mycobacteriales</taxon>
        <taxon>Mycobacteriaceae</taxon>
        <taxon>Mycobacterium</taxon>
    </lineage>
</organism>
<dbReference type="Gene3D" id="3.40.50.300">
    <property type="entry name" value="P-loop containing nucleotide triphosphate hydrolases"/>
    <property type="match status" value="1"/>
</dbReference>
<accession>X7XNA9</accession>
<dbReference type="PATRIC" id="fig|1299326.3.peg.6711"/>
<dbReference type="Proteomes" id="UP000020561">
    <property type="component" value="Unassembled WGS sequence"/>
</dbReference>
<dbReference type="GO" id="GO:0003924">
    <property type="term" value="F:GTPase activity"/>
    <property type="evidence" value="ECO:0007669"/>
    <property type="project" value="InterPro"/>
</dbReference>
<dbReference type="EMBL" id="JAOA01000048">
    <property type="protein sequence ID" value="ETZ96406.1"/>
    <property type="molecule type" value="Genomic_DNA"/>
</dbReference>
<dbReference type="PANTHER" id="PTHR11702">
    <property type="entry name" value="DEVELOPMENTALLY REGULATED GTP-BINDING PROTEIN-RELATED"/>
    <property type="match status" value="1"/>
</dbReference>
<proteinExistence type="predicted"/>
<feature type="domain" description="OBG-type G" evidence="3">
    <location>
        <begin position="1"/>
        <end position="102"/>
    </location>
</feature>
<dbReference type="PANTHER" id="PTHR11702:SF31">
    <property type="entry name" value="MITOCHONDRIAL RIBOSOME-ASSOCIATED GTPASE 2"/>
    <property type="match status" value="1"/>
</dbReference>
<protein>
    <submittedName>
        <fullName evidence="4">GTPase obg domain protein</fullName>
    </submittedName>
</protein>
<dbReference type="AlphaFoldDB" id="X7XNA9"/>
<sequence length="205" mass="22726">MLVHVVDCATNEPGRDPISDIDALEAELAAYTPTLRGDSVLDDLTERPRAVVLNKIDVPEARELAEFVRDEIAQRGWPVFLVSTVTRENLQPLIFGCGTWFARYHAARPQVVPRRPVIRPVPVDDSGFDVQPDGRGGFVVTGARPETLDRADRLRQRRGRRLSRGPPGAPGCRRSADPTVVPTGVGSDDRYRCPSTPRRARRSAR</sequence>
<evidence type="ECO:0000313" key="5">
    <source>
        <dbReference type="Proteomes" id="UP000020561"/>
    </source>
</evidence>
<evidence type="ECO:0000256" key="1">
    <source>
        <dbReference type="ARBA" id="ARBA00022741"/>
    </source>
</evidence>
<reference evidence="4 5" key="1">
    <citation type="submission" date="2013-12" db="EMBL/GenBank/DDBJ databases">
        <authorList>
            <person name="Brown-Elliot B."/>
            <person name="Wallace R."/>
            <person name="Lenaerts A."/>
            <person name="Ordway D."/>
            <person name="DeGroote M.A."/>
            <person name="Parker T."/>
            <person name="Sizemore C."/>
            <person name="Tallon L.J."/>
            <person name="Sadzewicz L.K."/>
            <person name="Sengamalay N."/>
            <person name="Fraser C.M."/>
            <person name="Hine E."/>
            <person name="Shefchek K.A."/>
            <person name="Das S.P."/>
            <person name="Tettelin H."/>
        </authorList>
    </citation>
    <scope>NUCLEOTIDE SEQUENCE [LARGE SCALE GENOMIC DNA]</scope>
    <source>
        <strain evidence="4 5">662</strain>
    </source>
</reference>
<name>X7XNA9_MYCKA</name>
<dbReference type="GO" id="GO:0005525">
    <property type="term" value="F:GTP binding"/>
    <property type="evidence" value="ECO:0007669"/>
    <property type="project" value="InterPro"/>
</dbReference>
<evidence type="ECO:0000313" key="4">
    <source>
        <dbReference type="EMBL" id="ETZ96406.1"/>
    </source>
</evidence>
<dbReference type="PROSITE" id="PS51710">
    <property type="entry name" value="G_OBG"/>
    <property type="match status" value="1"/>
</dbReference>
<dbReference type="SUPFAM" id="SSF52540">
    <property type="entry name" value="P-loop containing nucleoside triphosphate hydrolases"/>
    <property type="match status" value="1"/>
</dbReference>
<keyword evidence="1" id="KW-0547">Nucleotide-binding</keyword>